<organism evidence="2 3">
    <name type="scientific">Naganishia liquefaciens</name>
    <dbReference type="NCBI Taxonomy" id="104408"/>
    <lineage>
        <taxon>Eukaryota</taxon>
        <taxon>Fungi</taxon>
        <taxon>Dikarya</taxon>
        <taxon>Basidiomycota</taxon>
        <taxon>Agaricomycotina</taxon>
        <taxon>Tremellomycetes</taxon>
        <taxon>Filobasidiales</taxon>
        <taxon>Filobasidiaceae</taxon>
        <taxon>Naganishia</taxon>
    </lineage>
</organism>
<protein>
    <recommendedName>
        <fullName evidence="1">Ndc10 domain-containing protein</fullName>
    </recommendedName>
</protein>
<feature type="domain" description="Ndc10" evidence="1">
    <location>
        <begin position="40"/>
        <end position="293"/>
    </location>
</feature>
<evidence type="ECO:0000259" key="1">
    <source>
        <dbReference type="Pfam" id="PF16787"/>
    </source>
</evidence>
<dbReference type="InterPro" id="IPR011010">
    <property type="entry name" value="DNA_brk_join_enz"/>
</dbReference>
<dbReference type="OrthoDB" id="2575514at2759"/>
<dbReference type="EMBL" id="BLZA01000017">
    <property type="protein sequence ID" value="GHJ85928.1"/>
    <property type="molecule type" value="Genomic_DNA"/>
</dbReference>
<evidence type="ECO:0000313" key="2">
    <source>
        <dbReference type="EMBL" id="GHJ85928.1"/>
    </source>
</evidence>
<dbReference type="InterPro" id="IPR031872">
    <property type="entry name" value="NDC10_II"/>
</dbReference>
<proteinExistence type="predicted"/>
<comment type="caution">
    <text evidence="2">The sequence shown here is derived from an EMBL/GenBank/DDBJ whole genome shotgun (WGS) entry which is preliminary data.</text>
</comment>
<dbReference type="SUPFAM" id="SSF56349">
    <property type="entry name" value="DNA breaking-rejoining enzymes"/>
    <property type="match status" value="1"/>
</dbReference>
<reference evidence="2" key="1">
    <citation type="submission" date="2020-07" db="EMBL/GenBank/DDBJ databases">
        <title>Draft Genome Sequence of a Deep-Sea Yeast, Naganishia (Cryptococcus) liquefaciens strain N6.</title>
        <authorList>
            <person name="Han Y.W."/>
            <person name="Kajitani R."/>
            <person name="Morimoto H."/>
            <person name="Parhat M."/>
            <person name="Tsubouchi H."/>
            <person name="Bakenova O."/>
            <person name="Ogata M."/>
            <person name="Argunhan B."/>
            <person name="Aoki R."/>
            <person name="Kajiwara S."/>
            <person name="Itoh T."/>
            <person name="Iwasaki H."/>
        </authorList>
    </citation>
    <scope>NUCLEOTIDE SEQUENCE</scope>
    <source>
        <strain evidence="2">N6</strain>
    </source>
</reference>
<dbReference type="AlphaFoldDB" id="A0A8H3YE60"/>
<evidence type="ECO:0000313" key="3">
    <source>
        <dbReference type="Proteomes" id="UP000620104"/>
    </source>
</evidence>
<dbReference type="InterPro" id="IPR038279">
    <property type="entry name" value="Ndc10_dom2_sf"/>
</dbReference>
<accession>A0A8H3YE60</accession>
<dbReference type="GO" id="GO:0003677">
    <property type="term" value="F:DNA binding"/>
    <property type="evidence" value="ECO:0007669"/>
    <property type="project" value="InterPro"/>
</dbReference>
<dbReference type="Pfam" id="PF16787">
    <property type="entry name" value="NDC10_II"/>
    <property type="match status" value="1"/>
</dbReference>
<dbReference type="Proteomes" id="UP000620104">
    <property type="component" value="Unassembled WGS sequence"/>
</dbReference>
<sequence length="324" mass="36105">MMATLSPTNAARKKSSFADRCKDSILDGHHKVEQLSSILNAGLVKNTPQGLRDCTMAALSHYGLLRGEDARGIQLPDVQHLPMDHREIPTALDIMVILLLDGKSNQKGDTQYIGAMRNKAWDVCPIGAMTMWLFYRFKLSGETFGPHMDSFARMDDPEQWYPLWLFPGKGKDGKSPLSSDAHAKATKSLLEDAGVRQHSKKVTHIFRGSGARMADLGGASETNIRRGGRWDMSSMGKHYLTTLPRETMLVRAGFPASAGQFWLARDLDPPEALENSIFPQAQLWMKRMQDLPDSKRTIVAHGYLSLICHRRVLDGTRTSKTGQD</sequence>
<name>A0A8H3YE60_9TREE</name>
<keyword evidence="3" id="KW-1185">Reference proteome</keyword>
<gene>
    <name evidence="2" type="ORF">NliqN6_2330</name>
</gene>
<dbReference type="Gene3D" id="1.10.443.20">
    <property type="entry name" value="Centromere DNA-binding protein complex CBF3 subunit, domain 2"/>
    <property type="match status" value="1"/>
</dbReference>